<proteinExistence type="predicted"/>
<dbReference type="EMBL" id="HBIO01030662">
    <property type="protein sequence ID" value="CAE0478643.1"/>
    <property type="molecule type" value="Transcribed_RNA"/>
</dbReference>
<organism evidence="2">
    <name type="scientific">Chaetoceros debilis</name>
    <dbReference type="NCBI Taxonomy" id="122233"/>
    <lineage>
        <taxon>Eukaryota</taxon>
        <taxon>Sar</taxon>
        <taxon>Stramenopiles</taxon>
        <taxon>Ochrophyta</taxon>
        <taxon>Bacillariophyta</taxon>
        <taxon>Coscinodiscophyceae</taxon>
        <taxon>Chaetocerotophycidae</taxon>
        <taxon>Chaetocerotales</taxon>
        <taxon>Chaetocerotaceae</taxon>
        <taxon>Chaetoceros</taxon>
    </lineage>
</organism>
<dbReference type="PANTHER" id="PTHR39290">
    <property type="entry name" value="C3H1-TYPE DOMAIN-CONTAINING PROTEIN-RELATED"/>
    <property type="match status" value="1"/>
</dbReference>
<evidence type="ECO:0000256" key="1">
    <source>
        <dbReference type="SAM" id="MobiDB-lite"/>
    </source>
</evidence>
<dbReference type="AlphaFoldDB" id="A0A7S3QIK6"/>
<dbReference type="PANTHER" id="PTHR39290:SF6">
    <property type="entry name" value="S-ADENOSYL-L-METHIONINE-DEPENDENT METHYLTRANSFERASES SUPERFAMILY PROTEIN"/>
    <property type="match status" value="1"/>
</dbReference>
<accession>A0A7S3QIK6</accession>
<protein>
    <submittedName>
        <fullName evidence="2">Uncharacterized protein</fullName>
    </submittedName>
</protein>
<name>A0A7S3QIK6_9STRA</name>
<feature type="compositionally biased region" description="Polar residues" evidence="1">
    <location>
        <begin position="127"/>
        <end position="138"/>
    </location>
</feature>
<evidence type="ECO:0000313" key="2">
    <source>
        <dbReference type="EMBL" id="CAE0478643.1"/>
    </source>
</evidence>
<sequence>MAKKKKKGKTSGNSDKGTNTKNPLLKAQSQFLQSLPTKVRDNFFSNKQVDADTRAEIWSSQADLGEDLVNQYSWATPDERCLKILKHFAPIVEIGCGANAYWARKMHERGIDIMAFDTQLNQGGQITSNNADGASTIESTSTSTKSSKKRKRKDKDDGKKVFEDGFVIHQGGPNILDNTEKIGKRSLFLCYPDEDVMEGSEGVEAAESMGASCLEHFTGDTVIHVGEVYGDTPSMDQAPWGRSSGPQFQQRLAAEYHCILKAKLTNWLHVMDTISVWKRSELCSIVFAGDEEDDNDSDEEVEYRHIPKDETLPTDVAAPCAKHLL</sequence>
<feature type="region of interest" description="Disordered" evidence="1">
    <location>
        <begin position="1"/>
        <end position="26"/>
    </location>
</feature>
<feature type="region of interest" description="Disordered" evidence="1">
    <location>
        <begin position="127"/>
        <end position="157"/>
    </location>
</feature>
<reference evidence="2" key="1">
    <citation type="submission" date="2021-01" db="EMBL/GenBank/DDBJ databases">
        <authorList>
            <person name="Corre E."/>
            <person name="Pelletier E."/>
            <person name="Niang G."/>
            <person name="Scheremetjew M."/>
            <person name="Finn R."/>
            <person name="Kale V."/>
            <person name="Holt S."/>
            <person name="Cochrane G."/>
            <person name="Meng A."/>
            <person name="Brown T."/>
            <person name="Cohen L."/>
        </authorList>
    </citation>
    <scope>NUCLEOTIDE SEQUENCE</scope>
    <source>
        <strain evidence="2">MM31A-1</strain>
    </source>
</reference>
<gene>
    <name evidence="2" type="ORF">CDEB00056_LOCUS23496</name>
</gene>